<evidence type="ECO:0000313" key="1">
    <source>
        <dbReference type="EMBL" id="SVB15259.1"/>
    </source>
</evidence>
<reference evidence="1" key="1">
    <citation type="submission" date="2018-05" db="EMBL/GenBank/DDBJ databases">
        <authorList>
            <person name="Lanie J.A."/>
            <person name="Ng W.-L."/>
            <person name="Kazmierczak K.M."/>
            <person name="Andrzejewski T.M."/>
            <person name="Davidsen T.M."/>
            <person name="Wayne K.J."/>
            <person name="Tettelin H."/>
            <person name="Glass J.I."/>
            <person name="Rusch D."/>
            <person name="Podicherti R."/>
            <person name="Tsui H.-C.T."/>
            <person name="Winkler M.E."/>
        </authorList>
    </citation>
    <scope>NUCLEOTIDE SEQUENCE</scope>
</reference>
<gene>
    <name evidence="1" type="ORF">METZ01_LOCUS168113</name>
</gene>
<dbReference type="AlphaFoldDB" id="A0A382BNQ3"/>
<protein>
    <recommendedName>
        <fullName evidence="2">Shikimate dehydrogenase substrate binding N-terminal domain-containing protein</fullName>
    </recommendedName>
</protein>
<feature type="non-terminal residue" evidence="1">
    <location>
        <position position="156"/>
    </location>
</feature>
<dbReference type="Gene3D" id="3.40.50.720">
    <property type="entry name" value="NAD(P)-binding Rossmann-like Domain"/>
    <property type="match status" value="1"/>
</dbReference>
<organism evidence="1">
    <name type="scientific">marine metagenome</name>
    <dbReference type="NCBI Taxonomy" id="408172"/>
    <lineage>
        <taxon>unclassified sequences</taxon>
        <taxon>metagenomes</taxon>
        <taxon>ecological metagenomes</taxon>
    </lineage>
</organism>
<evidence type="ECO:0008006" key="2">
    <source>
        <dbReference type="Google" id="ProtNLM"/>
    </source>
</evidence>
<name>A0A382BNQ3_9ZZZZ</name>
<sequence length="156" mass="17311">MKKNYYKPATKPTLYFIGVTTSKSSIMNLFPKWAEHLKLGACEIKGIDFLPHDETAKYRECVEFIKNDPLSKGALVTTHKIDIFLSCVDLFDFLDEHSKLMGEISCISKDGNKLLGHAKDTISSDLALNRILPEDYWKEKGGEVLCLGAGGAAIAI</sequence>
<accession>A0A382BNQ3</accession>
<proteinExistence type="predicted"/>
<dbReference type="Gene3D" id="3.40.50.10860">
    <property type="entry name" value="Leucine Dehydrogenase, chain A, domain 1"/>
    <property type="match status" value="1"/>
</dbReference>
<dbReference type="EMBL" id="UINC01030603">
    <property type="protein sequence ID" value="SVB15259.1"/>
    <property type="molecule type" value="Genomic_DNA"/>
</dbReference>